<dbReference type="Proteomes" id="UP000887226">
    <property type="component" value="Unassembled WGS sequence"/>
</dbReference>
<reference evidence="6" key="1">
    <citation type="journal article" date="2021" name="IMA Fungus">
        <title>Genomic characterization of three marine fungi, including Emericellopsis atlantica sp. nov. with signatures of a generalist lifestyle and marine biomass degradation.</title>
        <authorList>
            <person name="Hagestad O.C."/>
            <person name="Hou L."/>
            <person name="Andersen J.H."/>
            <person name="Hansen E.H."/>
            <person name="Altermark B."/>
            <person name="Li C."/>
            <person name="Kuhnert E."/>
            <person name="Cox R.J."/>
            <person name="Crous P.W."/>
            <person name="Spatafora J.W."/>
            <person name="Lail K."/>
            <person name="Amirebrahimi M."/>
            <person name="Lipzen A."/>
            <person name="Pangilinan J."/>
            <person name="Andreopoulos W."/>
            <person name="Hayes R.D."/>
            <person name="Ng V."/>
            <person name="Grigoriev I.V."/>
            <person name="Jackson S.A."/>
            <person name="Sutton T.D.S."/>
            <person name="Dobson A.D.W."/>
            <person name="Rama T."/>
        </authorList>
    </citation>
    <scope>NUCLEOTIDE SEQUENCE</scope>
    <source>
        <strain evidence="6">TRa3180A</strain>
    </source>
</reference>
<evidence type="ECO:0000259" key="5">
    <source>
        <dbReference type="Pfam" id="PF00248"/>
    </source>
</evidence>
<evidence type="ECO:0000256" key="2">
    <source>
        <dbReference type="PIRSR" id="PIRSR000097-1"/>
    </source>
</evidence>
<dbReference type="Gene3D" id="3.20.20.100">
    <property type="entry name" value="NADP-dependent oxidoreductase domain"/>
    <property type="match status" value="1"/>
</dbReference>
<dbReference type="PRINTS" id="PR00069">
    <property type="entry name" value="ALDKETRDTASE"/>
</dbReference>
<evidence type="ECO:0000313" key="7">
    <source>
        <dbReference type="Proteomes" id="UP000887226"/>
    </source>
</evidence>
<feature type="site" description="Lowers pKa of active site Tyr" evidence="4">
    <location>
        <position position="84"/>
    </location>
</feature>
<evidence type="ECO:0000256" key="3">
    <source>
        <dbReference type="PIRSR" id="PIRSR000097-2"/>
    </source>
</evidence>
<name>A0A9P7Z6C9_9HELO</name>
<accession>A0A9P7Z6C9</accession>
<dbReference type="EMBL" id="MU253818">
    <property type="protein sequence ID" value="KAG9246081.1"/>
    <property type="molecule type" value="Genomic_DNA"/>
</dbReference>
<dbReference type="Pfam" id="PF00248">
    <property type="entry name" value="Aldo_ket_red"/>
    <property type="match status" value="1"/>
</dbReference>
<feature type="binding site" evidence="3">
    <location>
        <position position="117"/>
    </location>
    <ligand>
        <name>substrate</name>
    </ligand>
</feature>
<dbReference type="PANTHER" id="PTHR11732">
    <property type="entry name" value="ALDO/KETO REDUCTASE"/>
    <property type="match status" value="1"/>
</dbReference>
<dbReference type="InterPro" id="IPR023210">
    <property type="entry name" value="NADP_OxRdtase_dom"/>
</dbReference>
<keyword evidence="7" id="KW-1185">Reference proteome</keyword>
<proteinExistence type="predicted"/>
<dbReference type="GO" id="GO:0016616">
    <property type="term" value="F:oxidoreductase activity, acting on the CH-OH group of donors, NAD or NADP as acceptor"/>
    <property type="evidence" value="ECO:0007669"/>
    <property type="project" value="UniProtKB-ARBA"/>
</dbReference>
<sequence>MAVPNFKLNNGVTVPALGFGTYAAEGTVGKGAMRKPVTTALEIGYRHLDCACIYRNEDEIGEGLRDFLINNPSVKREDIFVTTKVWVHLFEPEDVEWSLNASLKDLGLDYVDCLLLHWPFAAERTEDYEVKRNSEGKYIIKQSLTEDHKPTWTAMEKLCNSGKTRSIGVSNFRIEHLDNLLRFATIKPVMNQVEIHPYLPNTELLEYCWSHDILPVAYSPLGSQENVTERLMEDKNLMEIATTKGVSLAQLLISWGIKRGYAVLPKSANPERVKNNFHFVGLSDSEFEAVQKVAKGRHTRMVNPSFFGHNMWPEESA</sequence>
<dbReference type="OrthoDB" id="416253at2759"/>
<dbReference type="SUPFAM" id="SSF51430">
    <property type="entry name" value="NAD(P)-linked oxidoreductase"/>
    <property type="match status" value="1"/>
</dbReference>
<dbReference type="PIRSF" id="PIRSF000097">
    <property type="entry name" value="AKR"/>
    <property type="match status" value="1"/>
</dbReference>
<comment type="caution">
    <text evidence="6">The sequence shown here is derived from an EMBL/GenBank/DDBJ whole genome shotgun (WGS) entry which is preliminary data.</text>
</comment>
<dbReference type="InterPro" id="IPR036812">
    <property type="entry name" value="NAD(P)_OxRdtase_dom_sf"/>
</dbReference>
<feature type="domain" description="NADP-dependent oxidoreductase" evidence="5">
    <location>
        <begin position="17"/>
        <end position="294"/>
    </location>
</feature>
<dbReference type="PROSITE" id="PS00062">
    <property type="entry name" value="ALDOKETO_REDUCTASE_2"/>
    <property type="match status" value="1"/>
</dbReference>
<keyword evidence="1" id="KW-0560">Oxidoreductase</keyword>
<dbReference type="PROSITE" id="PS00798">
    <property type="entry name" value="ALDOKETO_REDUCTASE_1"/>
    <property type="match status" value="1"/>
</dbReference>
<feature type="active site" description="Proton donor" evidence="2">
    <location>
        <position position="54"/>
    </location>
</feature>
<dbReference type="AlphaFoldDB" id="A0A9P7Z6C9"/>
<dbReference type="InterPro" id="IPR020471">
    <property type="entry name" value="AKR"/>
</dbReference>
<evidence type="ECO:0000256" key="1">
    <source>
        <dbReference type="ARBA" id="ARBA00023002"/>
    </source>
</evidence>
<dbReference type="InterPro" id="IPR018170">
    <property type="entry name" value="Aldo/ket_reductase_CS"/>
</dbReference>
<organism evidence="6 7">
    <name type="scientific">Calycina marina</name>
    <dbReference type="NCBI Taxonomy" id="1763456"/>
    <lineage>
        <taxon>Eukaryota</taxon>
        <taxon>Fungi</taxon>
        <taxon>Dikarya</taxon>
        <taxon>Ascomycota</taxon>
        <taxon>Pezizomycotina</taxon>
        <taxon>Leotiomycetes</taxon>
        <taxon>Helotiales</taxon>
        <taxon>Pezizellaceae</taxon>
        <taxon>Calycina</taxon>
    </lineage>
</organism>
<evidence type="ECO:0000256" key="4">
    <source>
        <dbReference type="PIRSR" id="PIRSR000097-3"/>
    </source>
</evidence>
<gene>
    <name evidence="6" type="ORF">BJ878DRAFT_498546</name>
</gene>
<protein>
    <submittedName>
        <fullName evidence="6">Alcohol dehydrogenase</fullName>
    </submittedName>
</protein>
<dbReference type="FunFam" id="3.20.20.100:FF:000002">
    <property type="entry name" value="2,5-diketo-D-gluconic acid reductase A"/>
    <property type="match status" value="1"/>
</dbReference>
<evidence type="ECO:0000313" key="6">
    <source>
        <dbReference type="EMBL" id="KAG9246081.1"/>
    </source>
</evidence>